<feature type="region of interest" description="Disordered" evidence="1">
    <location>
        <begin position="485"/>
        <end position="510"/>
    </location>
</feature>
<dbReference type="RefSeq" id="XP_021479265.2">
    <property type="nucleotide sequence ID" value="XM_021623590.2"/>
</dbReference>
<reference evidence="2" key="3">
    <citation type="submission" date="2025-09" db="UniProtKB">
        <authorList>
            <consortium name="Ensembl"/>
        </authorList>
    </citation>
    <scope>IDENTIFICATION</scope>
</reference>
<accession>A0A8C7RX05</accession>
<feature type="region of interest" description="Disordered" evidence="1">
    <location>
        <begin position="389"/>
        <end position="441"/>
    </location>
</feature>
<feature type="compositionally biased region" description="Low complexity" evidence="1">
    <location>
        <begin position="154"/>
        <end position="168"/>
    </location>
</feature>
<feature type="compositionally biased region" description="Low complexity" evidence="1">
    <location>
        <begin position="228"/>
        <end position="246"/>
    </location>
</feature>
<dbReference type="Pfam" id="PF15258">
    <property type="entry name" value="FAM222A"/>
    <property type="match status" value="1"/>
</dbReference>
<sequence>MLACLPGPGDLSLQLLSHTQMNTGLQKWDTTQRMRSAQYPTPAELDAYAKKIANNPLTIKIFPNSVKVPQRNHVRRTVNGLDTSGQRYSPYPPSQANAKAGLLAIVKVPVVKGILKDFDGSRSRLHPSGVLMNPPGPRGPFTAAVSASTLNLHQPPSQGQGGSQSQQSLNPQLACQTHPQTLQQTHPQQQQGLRHPPCMPQQQHPQQGLPRPQTLSHPQALGHPQPPSGLTLLLQQQQQQHLQQQGQPPPGLQGGRKLPDADAPPNVTVSTSTIPLTMAAGLNQSRQPDLSSIVHQINQFCQARAQGAGATSMCEGQIANPSPISRNLFNNACSRVSMHSNPHTNACPPGLPPHPNCIMCPADKAAVPANPQNNMAAMNRMHVYHNDLKQQQHQHNLQQQHQQHLQQQHQQHLQQQHQRHLQQQQHQQQQHNHQQQQQMRWNQHQLAYLQHMQQDGGGHPCKHPSRMGYPPELCGGQSYSLKPPIEKPTPSPPINNNGMPGGPLTHYTNGGHYFQPHAVWNSSILPTPNSDSSGSQDLAMPFHGGASGGTTTLDCGGPPGGGHYRPGGGGSTSSSSSSSQTSLMKTADYLGGDFQTPCFRDQNLGLIGKMHRPPMNRVGPEVGPGDGRTTQIQHPGIKDVSCRQWMKMH</sequence>
<dbReference type="InterPro" id="IPR029340">
    <property type="entry name" value="FAM222"/>
</dbReference>
<feature type="compositionally biased region" description="Low complexity" evidence="1">
    <location>
        <begin position="200"/>
        <end position="213"/>
    </location>
</feature>
<evidence type="ECO:0000313" key="3">
    <source>
        <dbReference type="Proteomes" id="UP000694395"/>
    </source>
</evidence>
<dbReference type="GeneTree" id="ENSGT00530000063811"/>
<gene>
    <name evidence="2" type="primary">LOC110537500</name>
</gene>
<feature type="compositionally biased region" description="Low complexity" evidence="1">
    <location>
        <begin position="391"/>
        <end position="441"/>
    </location>
</feature>
<protein>
    <submittedName>
        <fullName evidence="2">Family with sequence similarity 222 member Ba</fullName>
    </submittedName>
</protein>
<dbReference type="OrthoDB" id="8950865at2759"/>
<dbReference type="Ensembl" id="ENSOMYT00000061962.2">
    <property type="protein sequence ID" value="ENSOMYP00000056909.2"/>
    <property type="gene ID" value="ENSOMYG00000026266.2"/>
</dbReference>
<feature type="compositionally biased region" description="Low complexity" evidence="1">
    <location>
        <begin position="176"/>
        <end position="191"/>
    </location>
</feature>
<dbReference type="PANTHER" id="PTHR16070:SF1">
    <property type="entry name" value="PROTEIN FAM222B"/>
    <property type="match status" value="1"/>
</dbReference>
<feature type="compositionally biased region" description="Polar residues" evidence="1">
    <location>
        <begin position="524"/>
        <end position="536"/>
    </location>
</feature>
<proteinExistence type="predicted"/>
<feature type="compositionally biased region" description="Low complexity" evidence="1">
    <location>
        <begin position="572"/>
        <end position="582"/>
    </location>
</feature>
<feature type="compositionally biased region" description="Gly residues" evidence="1">
    <location>
        <begin position="557"/>
        <end position="571"/>
    </location>
</feature>
<dbReference type="GeneID" id="110537500"/>
<dbReference type="RefSeq" id="XP_021479262.2">
    <property type="nucleotide sequence ID" value="XM_021623587.2"/>
</dbReference>
<dbReference type="RefSeq" id="XP_021479261.2">
    <property type="nucleotide sequence ID" value="XM_021623586.2"/>
</dbReference>
<dbReference type="KEGG" id="omy:110537500"/>
<evidence type="ECO:0000313" key="2">
    <source>
        <dbReference type="Ensembl" id="ENSOMYP00000056909.2"/>
    </source>
</evidence>
<evidence type="ECO:0000256" key="1">
    <source>
        <dbReference type="SAM" id="MobiDB-lite"/>
    </source>
</evidence>
<dbReference type="RefSeq" id="XP_021479260.2">
    <property type="nucleotide sequence ID" value="XM_021623585.2"/>
</dbReference>
<feature type="region of interest" description="Disordered" evidence="1">
    <location>
        <begin position="524"/>
        <end position="582"/>
    </location>
</feature>
<feature type="region of interest" description="Disordered" evidence="1">
    <location>
        <begin position="119"/>
        <end position="270"/>
    </location>
</feature>
<dbReference type="PANTHER" id="PTHR16070">
    <property type="entry name" value="PROTEIN FAM222A-RELATED"/>
    <property type="match status" value="1"/>
</dbReference>
<dbReference type="RefSeq" id="XP_021479263.2">
    <property type="nucleotide sequence ID" value="XM_021623588.2"/>
</dbReference>
<dbReference type="RefSeq" id="XP_021479259.2">
    <property type="nucleotide sequence ID" value="XM_021623584.2"/>
</dbReference>
<name>A0A8C7RX05_ONCMY</name>
<dbReference type="AlphaFoldDB" id="A0A8C7RX05"/>
<keyword evidence="3" id="KW-1185">Reference proteome</keyword>
<organism evidence="2 3">
    <name type="scientific">Oncorhynchus mykiss</name>
    <name type="common">Rainbow trout</name>
    <name type="synonym">Salmo gairdneri</name>
    <dbReference type="NCBI Taxonomy" id="8022"/>
    <lineage>
        <taxon>Eukaryota</taxon>
        <taxon>Metazoa</taxon>
        <taxon>Chordata</taxon>
        <taxon>Craniata</taxon>
        <taxon>Vertebrata</taxon>
        <taxon>Euteleostomi</taxon>
        <taxon>Actinopterygii</taxon>
        <taxon>Neopterygii</taxon>
        <taxon>Teleostei</taxon>
        <taxon>Protacanthopterygii</taxon>
        <taxon>Salmoniformes</taxon>
        <taxon>Salmonidae</taxon>
        <taxon>Salmoninae</taxon>
        <taxon>Oncorhynchus</taxon>
    </lineage>
</organism>
<reference evidence="2" key="1">
    <citation type="submission" date="2020-07" db="EMBL/GenBank/DDBJ databases">
        <title>A long reads based de novo assembly of the rainbow trout Arlee double haploid line genome.</title>
        <authorList>
            <person name="Gao G."/>
            <person name="Palti Y."/>
        </authorList>
    </citation>
    <scope>NUCLEOTIDE SEQUENCE [LARGE SCALE GENOMIC DNA]</scope>
</reference>
<dbReference type="RefSeq" id="XP_021479258.2">
    <property type="nucleotide sequence ID" value="XM_021623583.2"/>
</dbReference>
<reference evidence="2" key="2">
    <citation type="submission" date="2025-08" db="UniProtKB">
        <authorList>
            <consortium name="Ensembl"/>
        </authorList>
    </citation>
    <scope>IDENTIFICATION</scope>
</reference>
<dbReference type="RefSeq" id="XP_021479266.2">
    <property type="nucleotide sequence ID" value="XM_021623591.2"/>
</dbReference>
<dbReference type="RefSeq" id="XP_021479264.2">
    <property type="nucleotide sequence ID" value="XM_021623589.2"/>
</dbReference>
<dbReference type="Proteomes" id="UP000694395">
    <property type="component" value="Chromosome 12"/>
</dbReference>